<keyword evidence="1" id="KW-0472">Membrane</keyword>
<gene>
    <name evidence="2" type="ORF">PK98_13005</name>
</gene>
<dbReference type="EMBL" id="JTDN01000002">
    <property type="protein sequence ID" value="KHL24807.1"/>
    <property type="molecule type" value="Genomic_DNA"/>
</dbReference>
<dbReference type="RefSeq" id="WP_152608660.1">
    <property type="nucleotide sequence ID" value="NZ_JTDN01000002.1"/>
</dbReference>
<dbReference type="OrthoDB" id="4761879at2"/>
<sequence>MSEPDFVARYSRGRLMLALLACGTLVVGGLWMAEIIGQPPSSERYPKAVVVAVGWLNVLMGAIASAEIIRRLVKAGEHLSIGAAGIRCNAWASQTIPWSEIEEVKVWNLQRQKAIILRLHDPSRYPAKRLLASLPGNRRLTGGDIAIYMTGTDRSFSEALAAIEHYRPVTT</sequence>
<keyword evidence="1" id="KW-1133">Transmembrane helix</keyword>
<proteinExistence type="predicted"/>
<reference evidence="2 3" key="1">
    <citation type="submission" date="2014-11" db="EMBL/GenBank/DDBJ databases">
        <title>Draft genome sequence of Kirrobacter mercurialis.</title>
        <authorList>
            <person name="Coil D.A."/>
            <person name="Eisen J.A."/>
        </authorList>
    </citation>
    <scope>NUCLEOTIDE SEQUENCE [LARGE SCALE GENOMIC DNA]</scope>
    <source>
        <strain evidence="2 3">Coronado</strain>
    </source>
</reference>
<dbReference type="InterPro" id="IPR048136">
    <property type="entry name" value="STM3941-like"/>
</dbReference>
<dbReference type="STRING" id="1572751.PK98_13005"/>
<dbReference type="NCBIfam" id="NF041635">
    <property type="entry name" value="STM3941_fam"/>
    <property type="match status" value="1"/>
</dbReference>
<evidence type="ECO:0000313" key="3">
    <source>
        <dbReference type="Proteomes" id="UP000030988"/>
    </source>
</evidence>
<keyword evidence="1" id="KW-0812">Transmembrane</keyword>
<keyword evidence="3" id="KW-1185">Reference proteome</keyword>
<dbReference type="AlphaFoldDB" id="A0A0B2BXT4"/>
<protein>
    <recommendedName>
        <fullName evidence="4">PH domain-containing protein</fullName>
    </recommendedName>
</protein>
<dbReference type="Proteomes" id="UP000030988">
    <property type="component" value="Unassembled WGS sequence"/>
</dbReference>
<feature type="transmembrane region" description="Helical" evidence="1">
    <location>
        <begin position="48"/>
        <end position="69"/>
    </location>
</feature>
<evidence type="ECO:0000256" key="1">
    <source>
        <dbReference type="SAM" id="Phobius"/>
    </source>
</evidence>
<evidence type="ECO:0008006" key="4">
    <source>
        <dbReference type="Google" id="ProtNLM"/>
    </source>
</evidence>
<name>A0A0B2BXT4_9SPHN</name>
<accession>A0A0B2BXT4</accession>
<organism evidence="2 3">
    <name type="scientific">Croceibacterium mercuriale</name>
    <dbReference type="NCBI Taxonomy" id="1572751"/>
    <lineage>
        <taxon>Bacteria</taxon>
        <taxon>Pseudomonadati</taxon>
        <taxon>Pseudomonadota</taxon>
        <taxon>Alphaproteobacteria</taxon>
        <taxon>Sphingomonadales</taxon>
        <taxon>Erythrobacteraceae</taxon>
        <taxon>Croceibacterium</taxon>
    </lineage>
</organism>
<feature type="transmembrane region" description="Helical" evidence="1">
    <location>
        <begin position="15"/>
        <end position="36"/>
    </location>
</feature>
<evidence type="ECO:0000313" key="2">
    <source>
        <dbReference type="EMBL" id="KHL24807.1"/>
    </source>
</evidence>
<comment type="caution">
    <text evidence="2">The sequence shown here is derived from an EMBL/GenBank/DDBJ whole genome shotgun (WGS) entry which is preliminary data.</text>
</comment>